<dbReference type="AlphaFoldDB" id="A0A6H2DP43"/>
<dbReference type="KEGG" id="phao:HF685_11940"/>
<organism evidence="1 2">
    <name type="scientific">Parasphingorhabdus halotolerans</name>
    <dbReference type="NCBI Taxonomy" id="2725558"/>
    <lineage>
        <taxon>Bacteria</taxon>
        <taxon>Pseudomonadati</taxon>
        <taxon>Pseudomonadota</taxon>
        <taxon>Alphaproteobacteria</taxon>
        <taxon>Sphingomonadales</taxon>
        <taxon>Sphingomonadaceae</taxon>
        <taxon>Parasphingorhabdus</taxon>
    </lineage>
</organism>
<sequence length="129" mass="14190">MSDVCGNRHLLSIGYDGSIERGAKAALVAAVENGSPIYVGWAFDSNSDGKDDIVHWHPAEFLSIYDEEIFTQTPRIEAQRPSNSPTNMNFREADTQWVGVIGTNGKLVGRSSDSSQAGERQVKSWWCKA</sequence>
<accession>A0A6H2DP43</accession>
<protein>
    <submittedName>
        <fullName evidence="1">Uncharacterized protein</fullName>
    </submittedName>
</protein>
<dbReference type="RefSeq" id="WP_168820175.1">
    <property type="nucleotide sequence ID" value="NZ_CP051217.1"/>
</dbReference>
<gene>
    <name evidence="1" type="ORF">HF685_11940</name>
</gene>
<dbReference type="EMBL" id="CP051217">
    <property type="protein sequence ID" value="QJB69907.1"/>
    <property type="molecule type" value="Genomic_DNA"/>
</dbReference>
<keyword evidence="2" id="KW-1185">Reference proteome</keyword>
<reference evidence="1 2" key="1">
    <citation type="submission" date="2020-04" db="EMBL/GenBank/DDBJ databases">
        <title>Genome sequence for Sphingorhabdus sp. strain M1.</title>
        <authorList>
            <person name="Park S.-J."/>
        </authorList>
    </citation>
    <scope>NUCLEOTIDE SEQUENCE [LARGE SCALE GENOMIC DNA]</scope>
    <source>
        <strain evidence="1 2">JK6</strain>
    </source>
</reference>
<evidence type="ECO:0000313" key="2">
    <source>
        <dbReference type="Proteomes" id="UP000501600"/>
    </source>
</evidence>
<dbReference type="Proteomes" id="UP000501600">
    <property type="component" value="Chromosome"/>
</dbReference>
<name>A0A6H2DP43_9SPHN</name>
<evidence type="ECO:0000313" key="1">
    <source>
        <dbReference type="EMBL" id="QJB69907.1"/>
    </source>
</evidence>
<proteinExistence type="predicted"/>